<evidence type="ECO:0000313" key="1">
    <source>
        <dbReference type="EMBL" id="WWV66951.1"/>
    </source>
</evidence>
<proteinExistence type="predicted"/>
<accession>A0ABZ2ILR2</accession>
<dbReference type="InterPro" id="IPR011042">
    <property type="entry name" value="6-blade_b-propeller_TolB-like"/>
</dbReference>
<dbReference type="SUPFAM" id="SSF63825">
    <property type="entry name" value="YWTD domain"/>
    <property type="match status" value="1"/>
</dbReference>
<protein>
    <submittedName>
        <fullName evidence="1">6-bladed beta-propeller</fullName>
    </submittedName>
</protein>
<dbReference type="Gene3D" id="2.120.10.30">
    <property type="entry name" value="TolB, C-terminal domain"/>
    <property type="match status" value="1"/>
</dbReference>
<gene>
    <name evidence="1" type="ORF">NEE14_002880</name>
</gene>
<dbReference type="Proteomes" id="UP001320603">
    <property type="component" value="Chromosome"/>
</dbReference>
<name>A0ABZ2ILR2_9BACT</name>
<keyword evidence="2" id="KW-1185">Reference proteome</keyword>
<sequence length="344" mass="39380">MMKKYILFLATIFALCSCQNRTEENPGKVQIVSIQDFVGKTLELKDLGCNVQTIRLHTDTAGYIGNIKDICRVDSFFYILDETTFSVSKFNQDGLLLRQISTQGNGPMEYIQPMSLCADKSHVYLLDLPGMSIISYNQDLKAEEEITLSFPCSDFIRTEKGFLCYNMAPTDSLKPLVHISREGKIIDSYSINIFHSQMSLGAKIFSQDDQGNIFINPPITQTIYRWNPDSETVEEYITFDFGSKNYPHDAELDITRLGELPYAFPTYFFHIQESYLYSFLYKGQSYYYQKTSTADKAGSISKQLSYPFFPRWQIGNRLIGTCPSEFLHLGSEQETGEVLLLFTF</sequence>
<dbReference type="RefSeq" id="WP_251967422.1">
    <property type="nucleotide sequence ID" value="NZ_CP146284.1"/>
</dbReference>
<dbReference type="Pfam" id="PF17170">
    <property type="entry name" value="DUF5128"/>
    <property type="match status" value="1"/>
</dbReference>
<organism evidence="1 2">
    <name type="scientific">Parabacteroides absconsus</name>
    <dbReference type="NCBI Taxonomy" id="2951805"/>
    <lineage>
        <taxon>Bacteria</taxon>
        <taxon>Pseudomonadati</taxon>
        <taxon>Bacteroidota</taxon>
        <taxon>Bacteroidia</taxon>
        <taxon>Bacteroidales</taxon>
        <taxon>Tannerellaceae</taxon>
        <taxon>Parabacteroides</taxon>
    </lineage>
</organism>
<dbReference type="EMBL" id="CP146284">
    <property type="protein sequence ID" value="WWV66951.1"/>
    <property type="molecule type" value="Genomic_DNA"/>
</dbReference>
<dbReference type="PROSITE" id="PS51257">
    <property type="entry name" value="PROKAR_LIPOPROTEIN"/>
    <property type="match status" value="1"/>
</dbReference>
<evidence type="ECO:0000313" key="2">
    <source>
        <dbReference type="Proteomes" id="UP001320603"/>
    </source>
</evidence>
<reference evidence="1 2" key="1">
    <citation type="submission" date="2024-02" db="EMBL/GenBank/DDBJ databases">
        <title>Whole genome sequencing of Parabacteroides sp. AD58.</title>
        <authorList>
            <person name="Chaplin A.V."/>
            <person name="Pikina A.P."/>
            <person name="Sokolova S.R."/>
            <person name="Korostin D.O."/>
            <person name="Efimov B.A."/>
        </authorList>
    </citation>
    <scope>NUCLEOTIDE SEQUENCE [LARGE SCALE GENOMIC DNA]</scope>
    <source>
        <strain evidence="1 2">AD58</strain>
    </source>
</reference>